<gene>
    <name evidence="4" type="ORF">SAMN05660733_02720</name>
</gene>
<feature type="domain" description="Glycosyl hydrolase family 95 N-terminal" evidence="1">
    <location>
        <begin position="4"/>
        <end position="153"/>
    </location>
</feature>
<organism evidence="4 5">
    <name type="scientific">Lentzea albidocapillata</name>
    <dbReference type="NCBI Taxonomy" id="40571"/>
    <lineage>
        <taxon>Bacteria</taxon>
        <taxon>Bacillati</taxon>
        <taxon>Actinomycetota</taxon>
        <taxon>Actinomycetes</taxon>
        <taxon>Pseudonocardiales</taxon>
        <taxon>Pseudonocardiaceae</taxon>
        <taxon>Lentzea</taxon>
    </lineage>
</organism>
<name>A0A1W2D5S1_9PSEU</name>
<sequence>MTRLWFEAPAEAWEEALPLGTGRLGAMCFGGIGTELVQLNDDRLWTGSPLPAPTGDPDLVEQARSHVLAGSPRAAEEVLRRVQGPDTAKYLPLAEVSLVGDPGPAEAYRRELDLRTGVYSVSYRTGETVVRREAVCHAGLHVLALRVTGAAMSPVLSGSLPGEHFTASGGIVGVRGVVPSGMAWAAVVAVDGDTVYVATEAGYRGPGTAPVDDPAECSRVAVERVQQARGLGWVTFHDQAVQAHRTLFDRVSLQLGPVPDLPTGERIARPDRALPALLFQYGRYLLITSSRPGTLPANLQGIWNPHTDPPWRGNYTLNINLQMNYWPAEVTALPECHEPLLEFVALLAGPGAATAKALYGAPGWVAHHNSDPWCLTTPVGAGGGDPAWANWPMAAAWLCRHLRDHYAFTGDVDWLRDHAWPVLRGAAEFCLHWLISRDGVLTTAPSTSPENHYLAGGEPVAAGIGSTMDLALTADLFAGLVEVAEVLGLRDDVVDEVRRIELPPPPIGSHGGLLEWADEVPDAEPDHRHVSHLFGLYPGDQIDPVRTPELAEAARRALVARGDAGTGWSLAWKAALWARLGDGDRAHALLSMLLTEATDGSPHGGGVYRNLLCAHPPFQIDGNFGATAAIAEMLLQSHTGELRLLPALPSAWPTGVVRGLRARGGVVVDLWWDGGKLQAVALRGLHAEKTVVVTCQGHVAEVTVRPDVQLMLVPRLATFAASSDAQQGASLHRPHARIQPG</sequence>
<evidence type="ECO:0000313" key="4">
    <source>
        <dbReference type="EMBL" id="SMC92398.1"/>
    </source>
</evidence>
<dbReference type="PIRSF" id="PIRSF007663">
    <property type="entry name" value="UCP007663"/>
    <property type="match status" value="1"/>
</dbReference>
<feature type="domain" description="Alpha fucosidase A-like C-terminal" evidence="2">
    <location>
        <begin position="636"/>
        <end position="696"/>
    </location>
</feature>
<dbReference type="Pfam" id="PF22124">
    <property type="entry name" value="Glyco_hydro_95_cat"/>
    <property type="match status" value="1"/>
</dbReference>
<dbReference type="AlphaFoldDB" id="A0A1W2D5S1"/>
<dbReference type="InterPro" id="IPR016518">
    <property type="entry name" value="Alpha-L-fucosidase"/>
</dbReference>
<dbReference type="GO" id="GO:0004560">
    <property type="term" value="F:alpha-L-fucosidase activity"/>
    <property type="evidence" value="ECO:0007669"/>
    <property type="project" value="InterPro"/>
</dbReference>
<dbReference type="InterPro" id="IPR054363">
    <property type="entry name" value="GH95_cat"/>
</dbReference>
<evidence type="ECO:0000259" key="2">
    <source>
        <dbReference type="Pfam" id="PF21307"/>
    </source>
</evidence>
<accession>A0A1W2D5S1</accession>
<dbReference type="OrthoDB" id="9802600at2"/>
<dbReference type="eggNOG" id="COG1554">
    <property type="taxonomic scope" value="Bacteria"/>
</dbReference>
<evidence type="ECO:0000313" key="5">
    <source>
        <dbReference type="Proteomes" id="UP000192840"/>
    </source>
</evidence>
<reference evidence="5" key="1">
    <citation type="submission" date="2017-04" db="EMBL/GenBank/DDBJ databases">
        <authorList>
            <person name="Varghese N."/>
            <person name="Submissions S."/>
        </authorList>
    </citation>
    <scope>NUCLEOTIDE SEQUENCE [LARGE SCALE GENOMIC DNA]</scope>
    <source>
        <strain evidence="5">DSM 44073</strain>
    </source>
</reference>
<dbReference type="Pfam" id="PF14498">
    <property type="entry name" value="Glyco_hyd_65N_2"/>
    <property type="match status" value="1"/>
</dbReference>
<proteinExistence type="predicted"/>
<evidence type="ECO:0000259" key="3">
    <source>
        <dbReference type="Pfam" id="PF22124"/>
    </source>
</evidence>
<dbReference type="PANTHER" id="PTHR31084">
    <property type="entry name" value="ALPHA-L-FUCOSIDASE 2"/>
    <property type="match status" value="1"/>
</dbReference>
<dbReference type="Pfam" id="PF21307">
    <property type="entry name" value="Glyco_hydro_95_C"/>
    <property type="match status" value="1"/>
</dbReference>
<dbReference type="InterPro" id="IPR012341">
    <property type="entry name" value="6hp_glycosidase-like_sf"/>
</dbReference>
<dbReference type="Gene3D" id="2.70.98.50">
    <property type="entry name" value="putative glycoside hydrolase family protein from bacillus halodurans"/>
    <property type="match status" value="1"/>
</dbReference>
<dbReference type="STRING" id="40571.SAMN05660733_02720"/>
<dbReference type="InterPro" id="IPR008928">
    <property type="entry name" value="6-hairpin_glycosidase_sf"/>
</dbReference>
<dbReference type="Proteomes" id="UP000192840">
    <property type="component" value="Unassembled WGS sequence"/>
</dbReference>
<keyword evidence="5" id="KW-1185">Reference proteome</keyword>
<dbReference type="GO" id="GO:0005975">
    <property type="term" value="P:carbohydrate metabolic process"/>
    <property type="evidence" value="ECO:0007669"/>
    <property type="project" value="InterPro"/>
</dbReference>
<dbReference type="SUPFAM" id="SSF48208">
    <property type="entry name" value="Six-hairpin glycosidases"/>
    <property type="match status" value="1"/>
</dbReference>
<dbReference type="Gene3D" id="1.50.10.10">
    <property type="match status" value="1"/>
</dbReference>
<dbReference type="InterPro" id="IPR027414">
    <property type="entry name" value="GH95_N_dom"/>
</dbReference>
<feature type="domain" description="Glycosyl hydrolase family 95 catalytic" evidence="3">
    <location>
        <begin position="236"/>
        <end position="634"/>
    </location>
</feature>
<dbReference type="RefSeq" id="WP_159460453.1">
    <property type="nucleotide sequence ID" value="NZ_FWYC01000006.1"/>
</dbReference>
<evidence type="ECO:0000259" key="1">
    <source>
        <dbReference type="Pfam" id="PF14498"/>
    </source>
</evidence>
<dbReference type="PANTHER" id="PTHR31084:SF0">
    <property type="entry name" value="ALPHA-L-FUCOSIDASE 2"/>
    <property type="match status" value="1"/>
</dbReference>
<dbReference type="InterPro" id="IPR049053">
    <property type="entry name" value="AFCA-like_C"/>
</dbReference>
<dbReference type="EMBL" id="FWYC01000006">
    <property type="protein sequence ID" value="SMC92398.1"/>
    <property type="molecule type" value="Genomic_DNA"/>
</dbReference>
<protein>
    <submittedName>
        <fullName evidence="4">Alpha-L-fucosidase 2</fullName>
    </submittedName>
</protein>